<keyword evidence="1" id="KW-0472">Membrane</keyword>
<dbReference type="AlphaFoldDB" id="A0A252F761"/>
<dbReference type="Proteomes" id="UP000194903">
    <property type="component" value="Unassembled WGS sequence"/>
</dbReference>
<keyword evidence="3" id="KW-1185">Reference proteome</keyword>
<comment type="caution">
    <text evidence="2">The sequence shown here is derived from an EMBL/GenBank/DDBJ whole genome shotgun (WGS) entry which is preliminary data.</text>
</comment>
<evidence type="ECO:0000256" key="1">
    <source>
        <dbReference type="SAM" id="Phobius"/>
    </source>
</evidence>
<dbReference type="EMBL" id="NHOC01000002">
    <property type="protein sequence ID" value="OUM21618.1"/>
    <property type="molecule type" value="Genomic_DNA"/>
</dbReference>
<feature type="transmembrane region" description="Helical" evidence="1">
    <location>
        <begin position="59"/>
        <end position="77"/>
    </location>
</feature>
<name>A0A252F761_9FIRM</name>
<evidence type="ECO:0000313" key="2">
    <source>
        <dbReference type="EMBL" id="OUM21618.1"/>
    </source>
</evidence>
<keyword evidence="1" id="KW-1133">Transmembrane helix</keyword>
<evidence type="ECO:0008006" key="4">
    <source>
        <dbReference type="Google" id="ProtNLM"/>
    </source>
</evidence>
<dbReference type="InterPro" id="IPR014198">
    <property type="entry name" value="Spore_III_AB"/>
</dbReference>
<organism evidence="2 3">
    <name type="scientific">Butyricicoccus porcorum</name>
    <dbReference type="NCBI Taxonomy" id="1945634"/>
    <lineage>
        <taxon>Bacteria</taxon>
        <taxon>Bacillati</taxon>
        <taxon>Bacillota</taxon>
        <taxon>Clostridia</taxon>
        <taxon>Eubacteriales</taxon>
        <taxon>Butyricicoccaceae</taxon>
        <taxon>Butyricicoccus</taxon>
    </lineage>
</organism>
<keyword evidence="1" id="KW-0812">Transmembrane</keyword>
<evidence type="ECO:0000313" key="3">
    <source>
        <dbReference type="Proteomes" id="UP000194903"/>
    </source>
</evidence>
<reference evidence="2 3" key="1">
    <citation type="submission" date="2017-05" db="EMBL/GenBank/DDBJ databases">
        <title>Butyricicoccus porcorum sp. nov. a butyrate-producing bacterium from the swine intestinal tract.</title>
        <authorList>
            <person name="Trachsel J."/>
            <person name="Humphrey S."/>
            <person name="Allen H.K."/>
        </authorList>
    </citation>
    <scope>NUCLEOTIDE SEQUENCE [LARGE SCALE GENOMIC DNA]</scope>
    <source>
        <strain evidence="2">BB10</strain>
    </source>
</reference>
<dbReference type="Pfam" id="PF09548">
    <property type="entry name" value="Spore_III_AB"/>
    <property type="match status" value="1"/>
</dbReference>
<gene>
    <name evidence="2" type="ORF">CBW42_03385</name>
</gene>
<sequence>MCIALRYSRARLRARMGYGRLSSAPAVPPLVGHTDFYAHFLHWERQEDHPHSIRRRTGMLKIMGIVLIIGSFTGIGISQRRQFRCHVTVLGDMLSVLDTISNELSFHLTSIPDIVKQLAADNRPAVSQIFTAMRDSIAKDDNLSLTFKWMKAFKDCGRDAGLSEDDITILCDLSDFIGKYDAQAQQKSIDYAKVRLSRQLEIASDELKSKGTVYRTCCVAAGILLVLVLL</sequence>
<protein>
    <recommendedName>
        <fullName evidence="4">Stage III sporulation protein AB</fullName>
    </recommendedName>
</protein>
<proteinExistence type="predicted"/>
<accession>A0A252F761</accession>